<dbReference type="PROSITE" id="PS00455">
    <property type="entry name" value="AMP_BINDING"/>
    <property type="match status" value="1"/>
</dbReference>
<gene>
    <name evidence="6" type="ORF">DICVIV_03280</name>
</gene>
<keyword evidence="3" id="KW-0436">Ligase</keyword>
<accession>A0A0D8Y7M4</accession>
<proteinExistence type="inferred from homology"/>
<evidence type="ECO:0000256" key="4">
    <source>
        <dbReference type="ARBA" id="ARBA00023140"/>
    </source>
</evidence>
<organism evidence="6 7">
    <name type="scientific">Dictyocaulus viviparus</name>
    <name type="common">Bovine lungworm</name>
    <dbReference type="NCBI Taxonomy" id="29172"/>
    <lineage>
        <taxon>Eukaryota</taxon>
        <taxon>Metazoa</taxon>
        <taxon>Ecdysozoa</taxon>
        <taxon>Nematoda</taxon>
        <taxon>Chromadorea</taxon>
        <taxon>Rhabditida</taxon>
        <taxon>Rhabditina</taxon>
        <taxon>Rhabditomorpha</taxon>
        <taxon>Strongyloidea</taxon>
        <taxon>Metastrongylidae</taxon>
        <taxon>Dictyocaulus</taxon>
    </lineage>
</organism>
<reference evidence="6 7" key="1">
    <citation type="submission" date="2013-11" db="EMBL/GenBank/DDBJ databases">
        <title>Draft genome of the bovine lungworm Dictyocaulus viviparus.</title>
        <authorList>
            <person name="Mitreva M."/>
        </authorList>
    </citation>
    <scope>NUCLEOTIDE SEQUENCE [LARGE SCALE GENOMIC DNA]</scope>
    <source>
        <strain evidence="6 7">HannoverDv2000</strain>
    </source>
</reference>
<dbReference type="Gene3D" id="3.40.50.980">
    <property type="match status" value="2"/>
</dbReference>
<dbReference type="Gene3D" id="2.30.38.10">
    <property type="entry name" value="Luciferase, Domain 3"/>
    <property type="match status" value="1"/>
</dbReference>
<dbReference type="Proteomes" id="UP000053766">
    <property type="component" value="Unassembled WGS sequence"/>
</dbReference>
<dbReference type="AlphaFoldDB" id="A0A0D8Y7M4"/>
<dbReference type="GO" id="GO:0005777">
    <property type="term" value="C:peroxisome"/>
    <property type="evidence" value="ECO:0007669"/>
    <property type="project" value="UniProtKB-SubCell"/>
</dbReference>
<evidence type="ECO:0000256" key="1">
    <source>
        <dbReference type="ARBA" id="ARBA00004275"/>
    </source>
</evidence>
<feature type="domain" description="AMP-dependent synthetase/ligase" evidence="5">
    <location>
        <begin position="8"/>
        <end position="329"/>
    </location>
</feature>
<evidence type="ECO:0000256" key="3">
    <source>
        <dbReference type="ARBA" id="ARBA00022598"/>
    </source>
</evidence>
<comment type="subcellular location">
    <subcellularLocation>
        <location evidence="1">Peroxisome</location>
    </subcellularLocation>
</comment>
<dbReference type="OrthoDB" id="10253869at2759"/>
<evidence type="ECO:0000259" key="5">
    <source>
        <dbReference type="Pfam" id="PF00501"/>
    </source>
</evidence>
<evidence type="ECO:0000256" key="2">
    <source>
        <dbReference type="ARBA" id="ARBA00006432"/>
    </source>
</evidence>
<sequence>MLTIDPETGVTLTFEALPEIVKKIRHQIFLKGIEKGCVVASVCNNSIGVILTYLAAIHLSAIVVPINPASKKYEIEEYLTKCDVQFVLTENEYVNKLSVILKQSKYDTISIVLLEKLLELNEVQLTQMDDNLFEPDLEDTAFIFFSSGTTGPPKLIRHSHRSLIAHLRQVSSIMNDNSMTYQFPRLYIGDRIYGVLPYFHSGGLITVFCMLFQGATVVINKKWNDKEFLQVIQDFKITAINIVPTIMTFLLKSPLVDAYDLSSLRLIYIGAAKCDETDLRRLKHHLPKLRDVIQIFGMTETGMLIFLTPSANRALSSVGRAMPGVEAKVFFS</sequence>
<keyword evidence="7" id="KW-1185">Reference proteome</keyword>
<dbReference type="PANTHER" id="PTHR24096">
    <property type="entry name" value="LONG-CHAIN-FATTY-ACID--COA LIGASE"/>
    <property type="match status" value="1"/>
</dbReference>
<dbReference type="EMBL" id="KN716202">
    <property type="protein sequence ID" value="KJH50606.1"/>
    <property type="molecule type" value="Genomic_DNA"/>
</dbReference>
<evidence type="ECO:0000313" key="6">
    <source>
        <dbReference type="EMBL" id="KJH50606.1"/>
    </source>
</evidence>
<protein>
    <submittedName>
        <fullName evidence="6">AMP-binding enzyme</fullName>
    </submittedName>
</protein>
<keyword evidence="4" id="KW-0576">Peroxisome</keyword>
<dbReference type="SUPFAM" id="SSF56801">
    <property type="entry name" value="Acetyl-CoA synthetase-like"/>
    <property type="match status" value="1"/>
</dbReference>
<dbReference type="Pfam" id="PF00501">
    <property type="entry name" value="AMP-binding"/>
    <property type="match status" value="1"/>
</dbReference>
<evidence type="ECO:0000313" key="7">
    <source>
        <dbReference type="Proteomes" id="UP000053766"/>
    </source>
</evidence>
<dbReference type="GO" id="GO:0016405">
    <property type="term" value="F:CoA-ligase activity"/>
    <property type="evidence" value="ECO:0007669"/>
    <property type="project" value="TreeGrafter"/>
</dbReference>
<dbReference type="InterPro" id="IPR000873">
    <property type="entry name" value="AMP-dep_synth/lig_dom"/>
</dbReference>
<dbReference type="InterPro" id="IPR020845">
    <property type="entry name" value="AMP-binding_CS"/>
</dbReference>
<reference evidence="7" key="2">
    <citation type="journal article" date="2016" name="Sci. Rep.">
        <title>Dictyocaulus viviparus genome, variome and transcriptome elucidate lungworm biology and support future intervention.</title>
        <authorList>
            <person name="McNulty S.N."/>
            <person name="Strube C."/>
            <person name="Rosa B.A."/>
            <person name="Martin J.C."/>
            <person name="Tyagi R."/>
            <person name="Choi Y.J."/>
            <person name="Wang Q."/>
            <person name="Hallsworth Pepin K."/>
            <person name="Zhang X."/>
            <person name="Ozersky P."/>
            <person name="Wilson R.K."/>
            <person name="Sternberg P.W."/>
            <person name="Gasser R.B."/>
            <person name="Mitreva M."/>
        </authorList>
    </citation>
    <scope>NUCLEOTIDE SEQUENCE [LARGE SCALE GENOMIC DNA]</scope>
    <source>
        <strain evidence="7">HannoverDv2000</strain>
    </source>
</reference>
<dbReference type="STRING" id="29172.A0A0D8Y7M4"/>
<comment type="similarity">
    <text evidence="2">Belongs to the ATP-dependent AMP-binding enzyme family.</text>
</comment>
<name>A0A0D8Y7M4_DICVI</name>
<dbReference type="PANTHER" id="PTHR24096:SF149">
    <property type="entry name" value="AMP-BINDING DOMAIN-CONTAINING PROTEIN-RELATED"/>
    <property type="match status" value="1"/>
</dbReference>